<feature type="domain" description="Major facilitator superfamily (MFS) profile" evidence="7">
    <location>
        <begin position="10"/>
        <end position="410"/>
    </location>
</feature>
<evidence type="ECO:0000256" key="6">
    <source>
        <dbReference type="SAM" id="Phobius"/>
    </source>
</evidence>
<organism evidence="8 9">
    <name type="scientific">Corynebacterium nuruki</name>
    <dbReference type="NCBI Taxonomy" id="1032851"/>
    <lineage>
        <taxon>Bacteria</taxon>
        <taxon>Bacillati</taxon>
        <taxon>Actinomycetota</taxon>
        <taxon>Actinomycetes</taxon>
        <taxon>Mycobacteriales</taxon>
        <taxon>Corynebacteriaceae</taxon>
        <taxon>Corynebacterium</taxon>
    </lineage>
</organism>
<feature type="transmembrane region" description="Helical" evidence="6">
    <location>
        <begin position="41"/>
        <end position="67"/>
    </location>
</feature>
<keyword evidence="2 6" id="KW-0812">Transmembrane</keyword>
<sequence>MLKRRSIPVALAVIVVAVAAVNLRAGIASLGPVLDDVLDAFGASGSLAGAITAMPGVFFGIMGLAAVPLAGRLGLSRSLFLGMLFTLVGLAVRPWVGNIAVFLVLTACVVGGIALGNVLLPAWVKTHGGRHAVALMTIYSAMLGVSGTVGPLSALWFDGDSAWKWALFVWAVLAVLQVVAWAVVVVRAGRDVPGASPLDAAEEAAEADGTDGAASSTEETLRATSLWRSPTARFLMLFFGLQAMNAYIQMGWLPTMYTDSGVASSTASIGLAVIGAFNIAGGLVMPTVIDRVKDLRPFPALFAALTAAGWLGMWLAPSTVPLLWSVLLGLGGFCFPTAIALIPARSRSPLVTARLSGFVQPVGYFIAGLGPFVIGVVYDKVGNWDGIIAVLTVIAVLMGVLGVLAGKNTVIEDELTAAN</sequence>
<dbReference type="InterPro" id="IPR020846">
    <property type="entry name" value="MFS_dom"/>
</dbReference>
<feature type="transmembrane region" description="Helical" evidence="6">
    <location>
        <begin position="163"/>
        <end position="186"/>
    </location>
</feature>
<gene>
    <name evidence="8" type="ORF">DIW82_03475</name>
</gene>
<keyword evidence="4 6" id="KW-0472">Membrane</keyword>
<feature type="transmembrane region" description="Helical" evidence="6">
    <location>
        <begin position="102"/>
        <end position="120"/>
    </location>
</feature>
<feature type="compositionally biased region" description="Acidic residues" evidence="5">
    <location>
        <begin position="200"/>
        <end position="209"/>
    </location>
</feature>
<dbReference type="RefSeq" id="WP_273051193.1">
    <property type="nucleotide sequence ID" value="NZ_DAITTW010000014.1"/>
</dbReference>
<evidence type="ECO:0000313" key="9">
    <source>
        <dbReference type="Proteomes" id="UP000261739"/>
    </source>
</evidence>
<dbReference type="InterPro" id="IPR011701">
    <property type="entry name" value="MFS"/>
</dbReference>
<protein>
    <submittedName>
        <fullName evidence="8">MFS transporter</fullName>
    </submittedName>
</protein>
<dbReference type="Pfam" id="PF07690">
    <property type="entry name" value="MFS_1"/>
    <property type="match status" value="1"/>
</dbReference>
<dbReference type="PROSITE" id="PS50850">
    <property type="entry name" value="MFS"/>
    <property type="match status" value="1"/>
</dbReference>
<feature type="transmembrane region" description="Helical" evidence="6">
    <location>
        <begin position="132"/>
        <end position="157"/>
    </location>
</feature>
<dbReference type="Gene3D" id="1.20.1250.20">
    <property type="entry name" value="MFS general substrate transporter like domains"/>
    <property type="match status" value="1"/>
</dbReference>
<dbReference type="AlphaFoldDB" id="A0A3D4SX63"/>
<dbReference type="InterPro" id="IPR052524">
    <property type="entry name" value="MFS_Cyanate_Porter"/>
</dbReference>
<feature type="transmembrane region" description="Helical" evidence="6">
    <location>
        <begin position="322"/>
        <end position="343"/>
    </location>
</feature>
<comment type="caution">
    <text evidence="8">The sequence shown here is derived from an EMBL/GenBank/DDBJ whole genome shotgun (WGS) entry which is preliminary data.</text>
</comment>
<evidence type="ECO:0000259" key="7">
    <source>
        <dbReference type="PROSITE" id="PS50850"/>
    </source>
</evidence>
<feature type="transmembrane region" description="Helical" evidence="6">
    <location>
        <begin position="384"/>
        <end position="405"/>
    </location>
</feature>
<evidence type="ECO:0000256" key="1">
    <source>
        <dbReference type="ARBA" id="ARBA00004651"/>
    </source>
</evidence>
<dbReference type="EMBL" id="DQID01000099">
    <property type="protein sequence ID" value="HCT13866.1"/>
    <property type="molecule type" value="Genomic_DNA"/>
</dbReference>
<name>A0A3D4SX63_9CORY</name>
<dbReference type="GO" id="GO:0022857">
    <property type="term" value="F:transmembrane transporter activity"/>
    <property type="evidence" value="ECO:0007669"/>
    <property type="project" value="InterPro"/>
</dbReference>
<evidence type="ECO:0000313" key="8">
    <source>
        <dbReference type="EMBL" id="HCT13866.1"/>
    </source>
</evidence>
<dbReference type="Proteomes" id="UP000261739">
    <property type="component" value="Unassembled WGS sequence"/>
</dbReference>
<reference evidence="8 9" key="1">
    <citation type="journal article" date="2018" name="Nat. Biotechnol.">
        <title>A standardized bacterial taxonomy based on genome phylogeny substantially revises the tree of life.</title>
        <authorList>
            <person name="Parks D.H."/>
            <person name="Chuvochina M."/>
            <person name="Waite D.W."/>
            <person name="Rinke C."/>
            <person name="Skarshewski A."/>
            <person name="Chaumeil P.A."/>
            <person name="Hugenholtz P."/>
        </authorList>
    </citation>
    <scope>NUCLEOTIDE SEQUENCE [LARGE SCALE GENOMIC DNA]</scope>
    <source>
        <strain evidence="8">UBA11247</strain>
    </source>
</reference>
<feature type="transmembrane region" description="Helical" evidence="6">
    <location>
        <begin position="297"/>
        <end position="316"/>
    </location>
</feature>
<keyword evidence="3 6" id="KW-1133">Transmembrane helix</keyword>
<dbReference type="STRING" id="863239.GCA_000213935_01285"/>
<feature type="transmembrane region" description="Helical" evidence="6">
    <location>
        <begin position="355"/>
        <end position="378"/>
    </location>
</feature>
<dbReference type="PANTHER" id="PTHR23523">
    <property type="match status" value="1"/>
</dbReference>
<evidence type="ECO:0000256" key="4">
    <source>
        <dbReference type="ARBA" id="ARBA00023136"/>
    </source>
</evidence>
<feature type="transmembrane region" description="Helical" evidence="6">
    <location>
        <begin position="265"/>
        <end position="285"/>
    </location>
</feature>
<dbReference type="InterPro" id="IPR036259">
    <property type="entry name" value="MFS_trans_sf"/>
</dbReference>
<comment type="subcellular location">
    <subcellularLocation>
        <location evidence="1">Cell membrane</location>
        <topology evidence="1">Multi-pass membrane protein</topology>
    </subcellularLocation>
</comment>
<feature type="region of interest" description="Disordered" evidence="5">
    <location>
        <begin position="199"/>
        <end position="218"/>
    </location>
</feature>
<feature type="transmembrane region" description="Helical" evidence="6">
    <location>
        <begin position="234"/>
        <end position="253"/>
    </location>
</feature>
<dbReference type="SUPFAM" id="SSF103473">
    <property type="entry name" value="MFS general substrate transporter"/>
    <property type="match status" value="1"/>
</dbReference>
<evidence type="ECO:0000256" key="5">
    <source>
        <dbReference type="SAM" id="MobiDB-lite"/>
    </source>
</evidence>
<accession>A0A3D4SX63</accession>
<evidence type="ECO:0000256" key="3">
    <source>
        <dbReference type="ARBA" id="ARBA00022989"/>
    </source>
</evidence>
<dbReference type="PANTHER" id="PTHR23523:SF2">
    <property type="entry name" value="2-NITROIMIDAZOLE TRANSPORTER"/>
    <property type="match status" value="1"/>
</dbReference>
<proteinExistence type="predicted"/>
<feature type="transmembrane region" description="Helical" evidence="6">
    <location>
        <begin position="79"/>
        <end position="96"/>
    </location>
</feature>
<evidence type="ECO:0000256" key="2">
    <source>
        <dbReference type="ARBA" id="ARBA00022692"/>
    </source>
</evidence>
<dbReference type="GO" id="GO:0005886">
    <property type="term" value="C:plasma membrane"/>
    <property type="evidence" value="ECO:0007669"/>
    <property type="project" value="UniProtKB-SubCell"/>
</dbReference>